<dbReference type="AlphaFoldDB" id="G2Q5C9"/>
<dbReference type="Pfam" id="PF13001">
    <property type="entry name" value="ECM29_N"/>
    <property type="match status" value="1"/>
</dbReference>
<name>G2Q5C9_THET4</name>
<gene>
    <name evidence="3" type="ORF">MYCTH_2295527</name>
</gene>
<dbReference type="KEGG" id="mtm:MYCTH_2295527"/>
<accession>G2Q5C9</accession>
<protein>
    <recommendedName>
        <fullName evidence="2">Proteasome component Ecm29 N-terminal domain-containing protein</fullName>
    </recommendedName>
</protein>
<dbReference type="HOGENOM" id="CLU_2086445_0_0_1"/>
<feature type="compositionally biased region" description="Low complexity" evidence="1">
    <location>
        <begin position="93"/>
        <end position="107"/>
    </location>
</feature>
<dbReference type="OrthoDB" id="16066at2759"/>
<reference evidence="3 4" key="1">
    <citation type="journal article" date="2011" name="Nat. Biotechnol.">
        <title>Comparative genomic analysis of the thermophilic biomass-degrading fungi Myceliophthora thermophila and Thielavia terrestris.</title>
        <authorList>
            <person name="Berka R.M."/>
            <person name="Grigoriev I.V."/>
            <person name="Otillar R."/>
            <person name="Salamov A."/>
            <person name="Grimwood J."/>
            <person name="Reid I."/>
            <person name="Ishmael N."/>
            <person name="John T."/>
            <person name="Darmond C."/>
            <person name="Moisan M.-C."/>
            <person name="Henrissat B."/>
            <person name="Coutinho P.M."/>
            <person name="Lombard V."/>
            <person name="Natvig D.O."/>
            <person name="Lindquist E."/>
            <person name="Schmutz J."/>
            <person name="Lucas S."/>
            <person name="Harris P."/>
            <person name="Powlowski J."/>
            <person name="Bellemare A."/>
            <person name="Taylor D."/>
            <person name="Butler G."/>
            <person name="de Vries R.P."/>
            <person name="Allijn I.E."/>
            <person name="van den Brink J."/>
            <person name="Ushinsky S."/>
            <person name="Storms R."/>
            <person name="Powell A.J."/>
            <person name="Paulsen I.T."/>
            <person name="Elbourne L.D.H."/>
            <person name="Baker S.E."/>
            <person name="Magnuson J."/>
            <person name="LaBoissiere S."/>
            <person name="Clutterbuck A.J."/>
            <person name="Martinez D."/>
            <person name="Wogulis M."/>
            <person name="de Leon A.L."/>
            <person name="Rey M.W."/>
            <person name="Tsang A."/>
        </authorList>
    </citation>
    <scope>NUCLEOTIDE SEQUENCE [LARGE SCALE GENOMIC DNA]</scope>
    <source>
        <strain evidence="4">ATCC 42464 / BCRC 31852 / DSM 1799</strain>
    </source>
</reference>
<organism evidence="3 4">
    <name type="scientific">Thermothelomyces thermophilus (strain ATCC 42464 / BCRC 31852 / DSM 1799)</name>
    <name type="common">Sporotrichum thermophile</name>
    <dbReference type="NCBI Taxonomy" id="573729"/>
    <lineage>
        <taxon>Eukaryota</taxon>
        <taxon>Fungi</taxon>
        <taxon>Dikarya</taxon>
        <taxon>Ascomycota</taxon>
        <taxon>Pezizomycotina</taxon>
        <taxon>Sordariomycetes</taxon>
        <taxon>Sordariomycetidae</taxon>
        <taxon>Sordariales</taxon>
        <taxon>Chaetomiaceae</taxon>
        <taxon>Thermothelomyces</taxon>
    </lineage>
</organism>
<dbReference type="GO" id="GO:0060090">
    <property type="term" value="F:molecular adaptor activity"/>
    <property type="evidence" value="ECO:0007669"/>
    <property type="project" value="InterPro"/>
</dbReference>
<dbReference type="Proteomes" id="UP000007322">
    <property type="component" value="Chromosome 1"/>
</dbReference>
<evidence type="ECO:0000313" key="3">
    <source>
        <dbReference type="EMBL" id="AEO53760.1"/>
    </source>
</evidence>
<feature type="domain" description="Proteasome component Ecm29 N-terminal" evidence="2">
    <location>
        <begin position="14"/>
        <end position="71"/>
    </location>
</feature>
<feature type="region of interest" description="Disordered" evidence="1">
    <location>
        <begin position="93"/>
        <end position="117"/>
    </location>
</feature>
<sequence>MAAPVDAQRELDLIEKAEWRILSASSDEAKLQGLLKVYLAPLLLKAGSEHVSVRNKVISTCQTINKLVKSPGYAFCLAWEDIWRTERLTCRSGLSSLSPPCLTSSKPRSSRLSGTLT</sequence>
<evidence type="ECO:0000256" key="1">
    <source>
        <dbReference type="SAM" id="MobiDB-lite"/>
    </source>
</evidence>
<keyword evidence="4" id="KW-1185">Reference proteome</keyword>
<dbReference type="EMBL" id="CP003002">
    <property type="protein sequence ID" value="AEO53760.1"/>
    <property type="molecule type" value="Genomic_DNA"/>
</dbReference>
<dbReference type="VEuPathDB" id="FungiDB:MYCTH_2295527"/>
<dbReference type="STRING" id="573729.G2Q5C9"/>
<evidence type="ECO:0000313" key="4">
    <source>
        <dbReference type="Proteomes" id="UP000007322"/>
    </source>
</evidence>
<proteinExistence type="predicted"/>
<evidence type="ECO:0000259" key="2">
    <source>
        <dbReference type="Pfam" id="PF13001"/>
    </source>
</evidence>
<dbReference type="GeneID" id="11508793"/>
<dbReference type="InParanoid" id="G2Q5C9"/>
<dbReference type="RefSeq" id="XP_003659005.1">
    <property type="nucleotide sequence ID" value="XM_003658957.1"/>
</dbReference>
<dbReference type="InterPro" id="IPR024372">
    <property type="entry name" value="Ecm29_N"/>
</dbReference>
<dbReference type="GO" id="GO:0043248">
    <property type="term" value="P:proteasome assembly"/>
    <property type="evidence" value="ECO:0007669"/>
    <property type="project" value="InterPro"/>
</dbReference>